<evidence type="ECO:0000313" key="2">
    <source>
        <dbReference type="EnsemblPlants" id="OBART04G22010.1"/>
    </source>
</evidence>
<feature type="compositionally biased region" description="Gly residues" evidence="1">
    <location>
        <begin position="263"/>
        <end position="272"/>
    </location>
</feature>
<evidence type="ECO:0000313" key="3">
    <source>
        <dbReference type="Proteomes" id="UP000026960"/>
    </source>
</evidence>
<name>A0A0D3FZ25_9ORYZ</name>
<keyword evidence="3" id="KW-1185">Reference proteome</keyword>
<evidence type="ECO:0008006" key="4">
    <source>
        <dbReference type="Google" id="ProtNLM"/>
    </source>
</evidence>
<reference evidence="2" key="1">
    <citation type="journal article" date="2009" name="Rice">
        <title>De Novo Next Generation Sequencing of Plant Genomes.</title>
        <authorList>
            <person name="Rounsley S."/>
            <person name="Marri P.R."/>
            <person name="Yu Y."/>
            <person name="He R."/>
            <person name="Sisneros N."/>
            <person name="Goicoechea J.L."/>
            <person name="Lee S.J."/>
            <person name="Angelova A."/>
            <person name="Kudrna D."/>
            <person name="Luo M."/>
            <person name="Affourtit J."/>
            <person name="Desany B."/>
            <person name="Knight J."/>
            <person name="Niazi F."/>
            <person name="Egholm M."/>
            <person name="Wing R.A."/>
        </authorList>
    </citation>
    <scope>NUCLEOTIDE SEQUENCE [LARGE SCALE GENOMIC DNA]</scope>
    <source>
        <strain evidence="2">cv. IRGC 105608</strain>
    </source>
</reference>
<feature type="region of interest" description="Disordered" evidence="1">
    <location>
        <begin position="210"/>
        <end position="272"/>
    </location>
</feature>
<dbReference type="AlphaFoldDB" id="A0A0D3FZ25"/>
<sequence length="272" mass="26235">MQPTGTSAAPCVYHQGLGLVKPMEEMLMAANAAAGANPNPAATAPSSRSSSSAASASPASASTANSVVTSASMSMSMASTGGGASKNPKLVHEGAQDLNLASVCNPGGPMGTNGRGGGALSAMELLRSTGCYMPLQVPMQMPAEYATPGFALGEFRAPPPPPQSSQSLLGFSLDAHGSVGGPSAAGFGSSAGLQGVPESTGRLLFPFEDLKPTVSSGTGGGGASGGGGGVDGGHQFDHGKEQQAGGGGGGPGGHDTPGFWNGMIGGGSGTSW</sequence>
<feature type="region of interest" description="Disordered" evidence="1">
    <location>
        <begin position="35"/>
        <end position="64"/>
    </location>
</feature>
<evidence type="ECO:0000256" key="1">
    <source>
        <dbReference type="SAM" id="MobiDB-lite"/>
    </source>
</evidence>
<dbReference type="STRING" id="65489.A0A0D3FZ25"/>
<protein>
    <recommendedName>
        <fullName evidence="4">Dof-type domain-containing protein</fullName>
    </recommendedName>
</protein>
<feature type="compositionally biased region" description="Gly residues" evidence="1">
    <location>
        <begin position="244"/>
        <end position="255"/>
    </location>
</feature>
<reference evidence="2" key="2">
    <citation type="submission" date="2015-03" db="UniProtKB">
        <authorList>
            <consortium name="EnsemblPlants"/>
        </authorList>
    </citation>
    <scope>IDENTIFICATION</scope>
</reference>
<feature type="compositionally biased region" description="Gly residues" evidence="1">
    <location>
        <begin position="217"/>
        <end position="232"/>
    </location>
</feature>
<dbReference type="eggNOG" id="ENOG502QPN9">
    <property type="taxonomic scope" value="Eukaryota"/>
</dbReference>
<dbReference type="EnsemblPlants" id="OBART04G22010.1">
    <property type="protein sequence ID" value="OBART04G22010.1"/>
    <property type="gene ID" value="OBART04G22010"/>
</dbReference>
<dbReference type="PaxDb" id="65489-OBART04G22010.1"/>
<dbReference type="Proteomes" id="UP000026960">
    <property type="component" value="Chromosome 4"/>
</dbReference>
<proteinExistence type="predicted"/>
<dbReference type="Gramene" id="OBART04G22010.1">
    <property type="protein sequence ID" value="OBART04G22010.1"/>
    <property type="gene ID" value="OBART04G22010"/>
</dbReference>
<accession>A0A0D3FZ25</accession>
<organism evidence="2">
    <name type="scientific">Oryza barthii</name>
    <dbReference type="NCBI Taxonomy" id="65489"/>
    <lineage>
        <taxon>Eukaryota</taxon>
        <taxon>Viridiplantae</taxon>
        <taxon>Streptophyta</taxon>
        <taxon>Embryophyta</taxon>
        <taxon>Tracheophyta</taxon>
        <taxon>Spermatophyta</taxon>
        <taxon>Magnoliopsida</taxon>
        <taxon>Liliopsida</taxon>
        <taxon>Poales</taxon>
        <taxon>Poaceae</taxon>
        <taxon>BOP clade</taxon>
        <taxon>Oryzoideae</taxon>
        <taxon>Oryzeae</taxon>
        <taxon>Oryzinae</taxon>
        <taxon>Oryza</taxon>
    </lineage>
</organism>